<feature type="region of interest" description="Disordered" evidence="1">
    <location>
        <begin position="107"/>
        <end position="199"/>
    </location>
</feature>
<feature type="region of interest" description="Disordered" evidence="1">
    <location>
        <begin position="32"/>
        <end position="58"/>
    </location>
</feature>
<reference evidence="2 3" key="1">
    <citation type="submission" date="2020-08" db="EMBL/GenBank/DDBJ databases">
        <title>Genomic Encyclopedia of Type Strains, Phase IV (KMG-IV): sequencing the most valuable type-strain genomes for metagenomic binning, comparative biology and taxonomic classification.</title>
        <authorList>
            <person name="Goeker M."/>
        </authorList>
    </citation>
    <scope>NUCLEOTIDE SEQUENCE [LARGE SCALE GENOMIC DNA]</scope>
    <source>
        <strain evidence="2 3">DSM 44197</strain>
    </source>
</reference>
<dbReference type="EMBL" id="JACJIA010000023">
    <property type="protein sequence ID" value="MBA8957379.1"/>
    <property type="molecule type" value="Genomic_DNA"/>
</dbReference>
<comment type="caution">
    <text evidence="2">The sequence shown here is derived from an EMBL/GenBank/DDBJ whole genome shotgun (WGS) entry which is preliminary data.</text>
</comment>
<sequence length="322" mass="35615">MKFELGLFDRPYVDLDAVPETLHSAEIRGLARRITERAGRPTPQRAGGRRPPPSARPDTATIAMIGPNTDHLLGQLDNYSHPVLDGMTKRFALAGRPPTHANKVAEFASSTGSAPKPTARRCHTSPDVPCSTRTARTFPRPSKRRDPWSPSETKRVSTVSAPSVRARTTSRADCPAFNENWAGGTGHGHADRRHAHPRPAPLAEVDGRLRSCERDEPVRRGGVWKCRRRALRWRQSRRPAQLAGDADSPYVEGRAATTFPFGHGRLRPAFNSLAALEQDRPLPIDHIMIHRKRPSPRALAPIRRGVRAVKPNQNVSLVLISL</sequence>
<evidence type="ECO:0000256" key="1">
    <source>
        <dbReference type="SAM" id="MobiDB-lite"/>
    </source>
</evidence>
<feature type="compositionally biased region" description="Polar residues" evidence="1">
    <location>
        <begin position="156"/>
        <end position="171"/>
    </location>
</feature>
<dbReference type="AlphaFoldDB" id="A0A7W3LZT9"/>
<accession>A0A7W3LZT9</accession>
<gene>
    <name evidence="2" type="ORF">HNR61_009072</name>
</gene>
<evidence type="ECO:0000313" key="3">
    <source>
        <dbReference type="Proteomes" id="UP000572680"/>
    </source>
</evidence>
<feature type="compositionally biased region" description="Basic and acidic residues" evidence="1">
    <location>
        <begin position="144"/>
        <end position="155"/>
    </location>
</feature>
<keyword evidence="3" id="KW-1185">Reference proteome</keyword>
<name>A0A7W3LZT9_ACTNM</name>
<evidence type="ECO:0000313" key="2">
    <source>
        <dbReference type="EMBL" id="MBA8957379.1"/>
    </source>
</evidence>
<organism evidence="2 3">
    <name type="scientific">Actinomadura namibiensis</name>
    <dbReference type="NCBI Taxonomy" id="182080"/>
    <lineage>
        <taxon>Bacteria</taxon>
        <taxon>Bacillati</taxon>
        <taxon>Actinomycetota</taxon>
        <taxon>Actinomycetes</taxon>
        <taxon>Streptosporangiales</taxon>
        <taxon>Thermomonosporaceae</taxon>
        <taxon>Actinomadura</taxon>
    </lineage>
</organism>
<dbReference type="Proteomes" id="UP000572680">
    <property type="component" value="Unassembled WGS sequence"/>
</dbReference>
<protein>
    <submittedName>
        <fullName evidence="2">Uncharacterized protein</fullName>
    </submittedName>
</protein>
<proteinExistence type="predicted"/>